<evidence type="ECO:0000313" key="2">
    <source>
        <dbReference type="EMBL" id="WMD21526.1"/>
    </source>
</evidence>
<reference evidence="2 3" key="1">
    <citation type="submission" date="2023-08" db="EMBL/GenBank/DDBJ databases">
        <title>Achromobacter seleniivolatilans sp. nov., isolated from seleniferous soil.</title>
        <authorList>
            <person name="Zhang S."/>
            <person name="Li K."/>
            <person name="Peng J."/>
            <person name="Zhao Q."/>
            <person name="Wang H."/>
            <person name="Guo Y."/>
        </authorList>
    </citation>
    <scope>NUCLEOTIDE SEQUENCE [LARGE SCALE GENOMIC DNA]</scope>
    <source>
        <strain evidence="2 3">R39</strain>
    </source>
</reference>
<evidence type="ECO:0000256" key="1">
    <source>
        <dbReference type="SAM" id="Coils"/>
    </source>
</evidence>
<feature type="coiled-coil region" evidence="1">
    <location>
        <begin position="89"/>
        <end position="222"/>
    </location>
</feature>
<sequence length="314" mass="35224">MQDQISSNGNQTLDIGVRTIQRDYDSLIAHLQANDVLSAQTAIAALKKNIESMKVLSGFTKGAALATQGVIQHMIKGLIDLMTDTESSIRSLTAQKRDVQANRQQLEKVLADKLQALHALEMQIEKARLDLEAKEREKAAKRSSNIPIWKWLKRGFYAALDAINAAIDALKRVLHLARDQQNGLERELADLAKDSAALKLALEKLETRRQTLQTELDQLGLVKQSLTDVKQYMQVQLVFFNDVANFYARAATRCESVAYDIDDVREIILLLDDDTPVIDYFESTRIERLSLLSAVTRFDQMVISAYHALEASPA</sequence>
<dbReference type="RefSeq" id="WP_306945318.1">
    <property type="nucleotide sequence ID" value="NZ_CP132976.1"/>
</dbReference>
<accession>A0ABY9M3E4</accession>
<dbReference type="Proteomes" id="UP001234798">
    <property type="component" value="Chromosome"/>
</dbReference>
<evidence type="ECO:0000313" key="3">
    <source>
        <dbReference type="Proteomes" id="UP001234798"/>
    </source>
</evidence>
<keyword evidence="3" id="KW-1185">Reference proteome</keyword>
<proteinExistence type="predicted"/>
<gene>
    <name evidence="2" type="ORF">RAS12_03900</name>
</gene>
<name>A0ABY9M3E4_9BURK</name>
<protein>
    <recommendedName>
        <fullName evidence="4">Binary cytotoxin component</fullName>
    </recommendedName>
</protein>
<evidence type="ECO:0008006" key="4">
    <source>
        <dbReference type="Google" id="ProtNLM"/>
    </source>
</evidence>
<dbReference type="EMBL" id="CP132976">
    <property type="protein sequence ID" value="WMD21526.1"/>
    <property type="molecule type" value="Genomic_DNA"/>
</dbReference>
<organism evidence="2 3">
    <name type="scientific">Achromobacter seleniivolatilans</name>
    <dbReference type="NCBI Taxonomy" id="3047478"/>
    <lineage>
        <taxon>Bacteria</taxon>
        <taxon>Pseudomonadati</taxon>
        <taxon>Pseudomonadota</taxon>
        <taxon>Betaproteobacteria</taxon>
        <taxon>Burkholderiales</taxon>
        <taxon>Alcaligenaceae</taxon>
        <taxon>Achromobacter</taxon>
    </lineage>
</organism>
<keyword evidence="1" id="KW-0175">Coiled coil</keyword>